<organism evidence="1 2">
    <name type="scientific">Streptomyces spinoverrucosus</name>
    <dbReference type="NCBI Taxonomy" id="284043"/>
    <lineage>
        <taxon>Bacteria</taxon>
        <taxon>Bacillati</taxon>
        <taxon>Actinomycetota</taxon>
        <taxon>Actinomycetes</taxon>
        <taxon>Kitasatosporales</taxon>
        <taxon>Streptomycetaceae</taxon>
        <taxon>Streptomyces</taxon>
    </lineage>
</organism>
<dbReference type="EMBL" id="BJND01000020">
    <property type="protein sequence ID" value="GEC05292.1"/>
    <property type="molecule type" value="Genomic_DNA"/>
</dbReference>
<evidence type="ECO:0000313" key="2">
    <source>
        <dbReference type="Proteomes" id="UP000317881"/>
    </source>
</evidence>
<dbReference type="Proteomes" id="UP000317881">
    <property type="component" value="Unassembled WGS sequence"/>
</dbReference>
<sequence>MLALAFLTALAASTALDRTADPHQPARSRDPIALTVPEIRHLLAAVLTPPAMTTARLLHWSAWRRRHQATARRCHYRRRSADEPTG</sequence>
<gene>
    <name evidence="1" type="ORF">SSP24_29470</name>
</gene>
<protein>
    <submittedName>
        <fullName evidence="1">Uncharacterized protein</fullName>
    </submittedName>
</protein>
<keyword evidence="2" id="KW-1185">Reference proteome</keyword>
<evidence type="ECO:0000313" key="1">
    <source>
        <dbReference type="EMBL" id="GEC05292.1"/>
    </source>
</evidence>
<dbReference type="RefSeq" id="WP_229865638.1">
    <property type="nucleotide sequence ID" value="NZ_BJND01000020.1"/>
</dbReference>
<comment type="caution">
    <text evidence="1">The sequence shown here is derived from an EMBL/GenBank/DDBJ whole genome shotgun (WGS) entry which is preliminary data.</text>
</comment>
<reference evidence="1 2" key="1">
    <citation type="submission" date="2019-06" db="EMBL/GenBank/DDBJ databases">
        <title>Whole genome shotgun sequence of Streptomyces spinoverrucosus NBRC 14228.</title>
        <authorList>
            <person name="Hosoyama A."/>
            <person name="Uohara A."/>
            <person name="Ohji S."/>
            <person name="Ichikawa N."/>
        </authorList>
    </citation>
    <scope>NUCLEOTIDE SEQUENCE [LARGE SCALE GENOMIC DNA]</scope>
    <source>
        <strain evidence="1 2">NBRC 14228</strain>
    </source>
</reference>
<name>A0A4Y3VDW8_9ACTN</name>
<accession>A0A4Y3VDW8</accession>
<proteinExistence type="predicted"/>
<dbReference type="AlphaFoldDB" id="A0A4Y3VDW8"/>